<gene>
    <name evidence="2" type="ORF">RUM43_012713</name>
</gene>
<dbReference type="EMBL" id="JAWJWE010000006">
    <property type="protein sequence ID" value="KAK6632970.1"/>
    <property type="molecule type" value="Genomic_DNA"/>
</dbReference>
<name>A0AAN8RZ98_POLSC</name>
<keyword evidence="1" id="KW-1133">Transmembrane helix</keyword>
<keyword evidence="1" id="KW-0812">Transmembrane</keyword>
<dbReference type="Proteomes" id="UP001372834">
    <property type="component" value="Unassembled WGS sequence"/>
</dbReference>
<proteinExistence type="predicted"/>
<reference evidence="2 3" key="1">
    <citation type="submission" date="2023-10" db="EMBL/GenBank/DDBJ databases">
        <title>Genomes of two closely related lineages of the louse Polyplax serrata with different host specificities.</title>
        <authorList>
            <person name="Martinu J."/>
            <person name="Tarabai H."/>
            <person name="Stefka J."/>
            <person name="Hypsa V."/>
        </authorList>
    </citation>
    <scope>NUCLEOTIDE SEQUENCE [LARGE SCALE GENOMIC DNA]</scope>
    <source>
        <strain evidence="2">HR10_N</strain>
    </source>
</reference>
<keyword evidence="1" id="KW-0472">Membrane</keyword>
<protein>
    <submittedName>
        <fullName evidence="2">Uncharacterized protein</fullName>
    </submittedName>
</protein>
<evidence type="ECO:0000313" key="3">
    <source>
        <dbReference type="Proteomes" id="UP001372834"/>
    </source>
</evidence>
<dbReference type="AlphaFoldDB" id="A0AAN8RZ98"/>
<accession>A0AAN8RZ98</accession>
<sequence>MFLMFTLNLVRENLKVFESFSQFLESHPFERRLPDCPTATANLKIFSITVIIIIIIIIIVVVVIKEAFVELKLRWLSNKFHGYLLDEDKKCEKRDKTASKGGPNKRRSFAKFSDSELLKLDKAVERQDWPPGEHPKIPSHPLPAEYAGWTGSLGRRETMKIKKGEDEEKRGRRPGQAFFQLILFGVFINSDRVEFGDGTLRRGWKSSKNLINAGRK</sequence>
<feature type="transmembrane region" description="Helical" evidence="1">
    <location>
        <begin position="45"/>
        <end position="64"/>
    </location>
</feature>
<evidence type="ECO:0000313" key="2">
    <source>
        <dbReference type="EMBL" id="KAK6632970.1"/>
    </source>
</evidence>
<organism evidence="2 3">
    <name type="scientific">Polyplax serrata</name>
    <name type="common">Common mouse louse</name>
    <dbReference type="NCBI Taxonomy" id="468196"/>
    <lineage>
        <taxon>Eukaryota</taxon>
        <taxon>Metazoa</taxon>
        <taxon>Ecdysozoa</taxon>
        <taxon>Arthropoda</taxon>
        <taxon>Hexapoda</taxon>
        <taxon>Insecta</taxon>
        <taxon>Pterygota</taxon>
        <taxon>Neoptera</taxon>
        <taxon>Paraneoptera</taxon>
        <taxon>Psocodea</taxon>
        <taxon>Troctomorpha</taxon>
        <taxon>Phthiraptera</taxon>
        <taxon>Anoplura</taxon>
        <taxon>Polyplacidae</taxon>
        <taxon>Polyplax</taxon>
    </lineage>
</organism>
<comment type="caution">
    <text evidence="2">The sequence shown here is derived from an EMBL/GenBank/DDBJ whole genome shotgun (WGS) entry which is preliminary data.</text>
</comment>
<evidence type="ECO:0000256" key="1">
    <source>
        <dbReference type="SAM" id="Phobius"/>
    </source>
</evidence>